<dbReference type="EMBL" id="SRIB01000001">
    <property type="protein sequence ID" value="TFZ41601.1"/>
    <property type="molecule type" value="Genomic_DNA"/>
</dbReference>
<comment type="caution">
    <text evidence="2">The sequence shown here is derived from an EMBL/GenBank/DDBJ whole genome shotgun (WGS) entry which is preliminary data.</text>
</comment>
<dbReference type="PANTHER" id="PTHR14119:SF3">
    <property type="entry name" value="ISOCHORISMATASE DOMAIN-CONTAINING PROTEIN 2"/>
    <property type="match status" value="1"/>
</dbReference>
<dbReference type="RefSeq" id="WP_135269756.1">
    <property type="nucleotide sequence ID" value="NZ_SRIB01000001.1"/>
</dbReference>
<dbReference type="InterPro" id="IPR000868">
    <property type="entry name" value="Isochorismatase-like_dom"/>
</dbReference>
<evidence type="ECO:0000259" key="1">
    <source>
        <dbReference type="Pfam" id="PF00857"/>
    </source>
</evidence>
<name>A0A4Z0D9L6_9FIRM</name>
<sequence>MKKYRIQKDNSLMLMIDIQEKLAPAIFNSEKIVKNQKILIESFNKLSIPILYTEQYPKGLGRTLPELKNLLKENDPIEKIVFSAYTEEVNEKLKMLNVKDIIITGMETHVCVYQTVRDLIENEYNVFVVKDAVGSRTEENYENALFMMNDLGAVITNTETLLFDLIEKAGTDDFKFISKLIK</sequence>
<gene>
    <name evidence="2" type="ORF">E4100_00210</name>
</gene>
<evidence type="ECO:0000313" key="3">
    <source>
        <dbReference type="Proteomes" id="UP000298381"/>
    </source>
</evidence>
<dbReference type="InterPro" id="IPR050993">
    <property type="entry name" value="Isochorismatase_domain"/>
</dbReference>
<proteinExistence type="predicted"/>
<keyword evidence="3" id="KW-1185">Reference proteome</keyword>
<feature type="domain" description="Isochorismatase-like" evidence="1">
    <location>
        <begin position="12"/>
        <end position="159"/>
    </location>
</feature>
<reference evidence="2 3" key="1">
    <citation type="submission" date="2019-03" db="EMBL/GenBank/DDBJ databases">
        <title>Draft genome sequence data and analysis of a Fermenting Bacterium, Soehngenia longevitae strain 1933PT, isolated from petroleum reservoir in Azerbaijan.</title>
        <authorList>
            <person name="Grouzdev D.S."/>
            <person name="Bidzhieva S.K."/>
            <person name="Sokolova D.S."/>
            <person name="Tourova T.P."/>
            <person name="Poltaraus A.B."/>
            <person name="Nazina T.N."/>
        </authorList>
    </citation>
    <scope>NUCLEOTIDE SEQUENCE [LARGE SCALE GENOMIC DNA]</scope>
    <source>
        <strain evidence="2 3">1933P</strain>
    </source>
</reference>
<dbReference type="Proteomes" id="UP000298381">
    <property type="component" value="Unassembled WGS sequence"/>
</dbReference>
<dbReference type="Gene3D" id="3.40.50.850">
    <property type="entry name" value="Isochorismatase-like"/>
    <property type="match status" value="1"/>
</dbReference>
<dbReference type="InterPro" id="IPR036380">
    <property type="entry name" value="Isochorismatase-like_sf"/>
</dbReference>
<dbReference type="Pfam" id="PF00857">
    <property type="entry name" value="Isochorismatase"/>
    <property type="match status" value="1"/>
</dbReference>
<organism evidence="2 3">
    <name type="scientific">Soehngenia longivitae</name>
    <dbReference type="NCBI Taxonomy" id="2562294"/>
    <lineage>
        <taxon>Bacteria</taxon>
        <taxon>Bacillati</taxon>
        <taxon>Bacillota</taxon>
        <taxon>Tissierellia</taxon>
        <taxon>Tissierellales</taxon>
        <taxon>Tissierellaceae</taxon>
        <taxon>Soehngenia</taxon>
    </lineage>
</organism>
<protein>
    <submittedName>
        <fullName evidence="2">Isochorismatase family protein</fullName>
    </submittedName>
</protein>
<dbReference type="AlphaFoldDB" id="A0A4Z0D9L6"/>
<evidence type="ECO:0000313" key="2">
    <source>
        <dbReference type="EMBL" id="TFZ41601.1"/>
    </source>
</evidence>
<dbReference type="SUPFAM" id="SSF52499">
    <property type="entry name" value="Isochorismatase-like hydrolases"/>
    <property type="match status" value="1"/>
</dbReference>
<dbReference type="OrthoDB" id="9789777at2"/>
<accession>A0A4Z0D9L6</accession>
<dbReference type="PANTHER" id="PTHR14119">
    <property type="entry name" value="HYDROLASE"/>
    <property type="match status" value="1"/>
</dbReference>